<dbReference type="InterPro" id="IPR036291">
    <property type="entry name" value="NAD(P)-bd_dom_sf"/>
</dbReference>
<gene>
    <name evidence="2" type="ORF">M408DRAFT_27975</name>
</gene>
<dbReference type="Gene3D" id="3.40.50.720">
    <property type="entry name" value="NAD(P)-binding Rossmann-like Domain"/>
    <property type="match status" value="1"/>
</dbReference>
<evidence type="ECO:0000313" key="2">
    <source>
        <dbReference type="EMBL" id="KIM23284.1"/>
    </source>
</evidence>
<dbReference type="AlphaFoldDB" id="A0A0C3ATE0"/>
<reference evidence="3" key="2">
    <citation type="submission" date="2015-01" db="EMBL/GenBank/DDBJ databases">
        <title>Evolutionary Origins and Diversification of the Mycorrhizal Mutualists.</title>
        <authorList>
            <consortium name="DOE Joint Genome Institute"/>
            <consortium name="Mycorrhizal Genomics Consortium"/>
            <person name="Kohler A."/>
            <person name="Kuo A."/>
            <person name="Nagy L.G."/>
            <person name="Floudas D."/>
            <person name="Copeland A."/>
            <person name="Barry K.W."/>
            <person name="Cichocki N."/>
            <person name="Veneault-Fourrey C."/>
            <person name="LaButti K."/>
            <person name="Lindquist E.A."/>
            <person name="Lipzen A."/>
            <person name="Lundell T."/>
            <person name="Morin E."/>
            <person name="Murat C."/>
            <person name="Riley R."/>
            <person name="Ohm R."/>
            <person name="Sun H."/>
            <person name="Tunlid A."/>
            <person name="Henrissat B."/>
            <person name="Grigoriev I.V."/>
            <person name="Hibbett D.S."/>
            <person name="Martin F."/>
        </authorList>
    </citation>
    <scope>NUCLEOTIDE SEQUENCE [LARGE SCALE GENOMIC DNA]</scope>
    <source>
        <strain evidence="3">MAFF 305830</strain>
    </source>
</reference>
<dbReference type="InterPro" id="IPR002347">
    <property type="entry name" value="SDR_fam"/>
</dbReference>
<dbReference type="STRING" id="933852.A0A0C3ATE0"/>
<dbReference type="GO" id="GO:0016491">
    <property type="term" value="F:oxidoreductase activity"/>
    <property type="evidence" value="ECO:0007669"/>
    <property type="project" value="UniProtKB-KW"/>
</dbReference>
<dbReference type="PANTHER" id="PTHR43157:SF31">
    <property type="entry name" value="PHOSPHATIDYLINOSITOL-GLYCAN BIOSYNTHESIS CLASS F PROTEIN"/>
    <property type="match status" value="1"/>
</dbReference>
<protein>
    <recommendedName>
        <fullName evidence="4">Ketoreductase (KR) domain-containing protein</fullName>
    </recommendedName>
</protein>
<reference evidence="2 3" key="1">
    <citation type="submission" date="2014-04" db="EMBL/GenBank/DDBJ databases">
        <authorList>
            <consortium name="DOE Joint Genome Institute"/>
            <person name="Kuo A."/>
            <person name="Zuccaro A."/>
            <person name="Kohler A."/>
            <person name="Nagy L.G."/>
            <person name="Floudas D."/>
            <person name="Copeland A."/>
            <person name="Barry K.W."/>
            <person name="Cichocki N."/>
            <person name="Veneault-Fourrey C."/>
            <person name="LaButti K."/>
            <person name="Lindquist E.A."/>
            <person name="Lipzen A."/>
            <person name="Lundell T."/>
            <person name="Morin E."/>
            <person name="Murat C."/>
            <person name="Sun H."/>
            <person name="Tunlid A."/>
            <person name="Henrissat B."/>
            <person name="Grigoriev I.V."/>
            <person name="Hibbett D.S."/>
            <person name="Martin F."/>
            <person name="Nordberg H.P."/>
            <person name="Cantor M.N."/>
            <person name="Hua S.X."/>
        </authorList>
    </citation>
    <scope>NUCLEOTIDE SEQUENCE [LARGE SCALE GENOMIC DNA]</scope>
    <source>
        <strain evidence="2 3">MAFF 305830</strain>
    </source>
</reference>
<evidence type="ECO:0000256" key="1">
    <source>
        <dbReference type="ARBA" id="ARBA00023002"/>
    </source>
</evidence>
<dbReference type="SUPFAM" id="SSF51735">
    <property type="entry name" value="NAD(P)-binding Rossmann-fold domains"/>
    <property type="match status" value="1"/>
</dbReference>
<dbReference type="EMBL" id="KN824339">
    <property type="protein sequence ID" value="KIM23284.1"/>
    <property type="molecule type" value="Genomic_DNA"/>
</dbReference>
<dbReference type="Proteomes" id="UP000054097">
    <property type="component" value="Unassembled WGS sequence"/>
</dbReference>
<accession>A0A0C3ATE0</accession>
<keyword evidence="1" id="KW-0560">Oxidoreductase</keyword>
<dbReference type="Pfam" id="PF00106">
    <property type="entry name" value="adh_short"/>
    <property type="match status" value="1"/>
</dbReference>
<evidence type="ECO:0008006" key="4">
    <source>
        <dbReference type="Google" id="ProtNLM"/>
    </source>
</evidence>
<evidence type="ECO:0000313" key="3">
    <source>
        <dbReference type="Proteomes" id="UP000054097"/>
    </source>
</evidence>
<organism evidence="2 3">
    <name type="scientific">Serendipita vermifera MAFF 305830</name>
    <dbReference type="NCBI Taxonomy" id="933852"/>
    <lineage>
        <taxon>Eukaryota</taxon>
        <taxon>Fungi</taxon>
        <taxon>Dikarya</taxon>
        <taxon>Basidiomycota</taxon>
        <taxon>Agaricomycotina</taxon>
        <taxon>Agaricomycetes</taxon>
        <taxon>Sebacinales</taxon>
        <taxon>Serendipitaceae</taxon>
        <taxon>Serendipita</taxon>
    </lineage>
</organism>
<dbReference type="PRINTS" id="PR00081">
    <property type="entry name" value="GDHRDH"/>
</dbReference>
<dbReference type="HOGENOM" id="CLU_010194_44_4_1"/>
<dbReference type="PANTHER" id="PTHR43157">
    <property type="entry name" value="PHOSPHATIDYLINOSITOL-GLYCAN BIOSYNTHESIS CLASS F PROTEIN-RELATED"/>
    <property type="match status" value="1"/>
</dbReference>
<name>A0A0C3ATE0_SERVB</name>
<keyword evidence="3" id="KW-1185">Reference proteome</keyword>
<dbReference type="OrthoDB" id="542013at2759"/>
<sequence length="342" mass="38066">MSLPQLLWCAYERLWTLPTTVKDLSGRTVIITGANVGLGLEAARSIYAMNPARLILAVRSVSKGKDAKRDILSSGSKEAPPGQDRGETKLEVWELDLANFKSVKAFAERCLREIDRLDVLLENAAIATGKWTTTADGWEVTTQTNVISTFMLATLLMPLLEKTAKLPSLKQGSHLRPHLVILASDIHINASFPQKTQPHVLTAMNDEAQFVPMDRYSTSKLFDILLTRELARHPMFQSGDVVLCSLNPGLCRSELMREFPPMRRWIMYNLFARTTEEGAKTLVWASLEDKVTPGSYSSSCGFINPSKYVLSVEGAQMQKKLWKEVGDVVVKVAPETASVWNL</sequence>
<proteinExistence type="predicted"/>